<dbReference type="EMBL" id="BALG01000084">
    <property type="protein sequence ID" value="GAC42286.1"/>
    <property type="molecule type" value="Genomic_DNA"/>
</dbReference>
<reference evidence="1 2" key="1">
    <citation type="submission" date="2012-10" db="EMBL/GenBank/DDBJ databases">
        <title>Draft Genome Sequence of Paenibacillus popilliae ATCC 14706T.</title>
        <authorList>
            <person name="Iiyama K."/>
            <person name="Mori K."/>
            <person name="Mon H."/>
            <person name="Chieda Y."/>
            <person name="Lee J.M."/>
            <person name="Kusakabe T."/>
            <person name="Tashiro K."/>
            <person name="Asano S."/>
            <person name="Yasunaga-Aoki C."/>
            <person name="Shimizu S."/>
        </authorList>
    </citation>
    <scope>NUCLEOTIDE SEQUENCE [LARGE SCALE GENOMIC DNA]</scope>
    <source>
        <strain evidence="1 2">ATCC 14706</strain>
    </source>
</reference>
<comment type="caution">
    <text evidence="1">The sequence shown here is derived from an EMBL/GenBank/DDBJ whole genome shotgun (WGS) entry which is preliminary data.</text>
</comment>
<gene>
    <name evidence="1" type="ORF">PPOP_1643</name>
</gene>
<accession>M9LP87</accession>
<dbReference type="AlphaFoldDB" id="M9LP87"/>
<dbReference type="Proteomes" id="UP000029453">
    <property type="component" value="Unassembled WGS sequence"/>
</dbReference>
<evidence type="ECO:0000313" key="1">
    <source>
        <dbReference type="EMBL" id="GAC42286.1"/>
    </source>
</evidence>
<protein>
    <submittedName>
        <fullName evidence="1">Asparagine synthase</fullName>
    </submittedName>
</protein>
<name>M9LP87_PAEPP</name>
<sequence length="52" mass="6142">MSQDKKPFTDRRWTDPPAVKVIGHRELSEEEKQEGKNKLHEILRKNGVLKDE</sequence>
<keyword evidence="2" id="KW-1185">Reference proteome</keyword>
<dbReference type="RefSeq" id="WP_006285702.1">
    <property type="nucleotide sequence ID" value="NZ_BALG01000084.1"/>
</dbReference>
<evidence type="ECO:0000313" key="2">
    <source>
        <dbReference type="Proteomes" id="UP000029453"/>
    </source>
</evidence>
<proteinExistence type="predicted"/>
<dbReference type="OrthoDB" id="9959511at2"/>
<organism evidence="1 2">
    <name type="scientific">Paenibacillus popilliae ATCC 14706</name>
    <dbReference type="NCBI Taxonomy" id="1212764"/>
    <lineage>
        <taxon>Bacteria</taxon>
        <taxon>Bacillati</taxon>
        <taxon>Bacillota</taxon>
        <taxon>Bacilli</taxon>
        <taxon>Bacillales</taxon>
        <taxon>Paenibacillaceae</taxon>
        <taxon>Paenibacillus</taxon>
    </lineage>
</organism>